<dbReference type="GO" id="GO:0005975">
    <property type="term" value="P:carbohydrate metabolic process"/>
    <property type="evidence" value="ECO:0007669"/>
    <property type="project" value="InterPro"/>
</dbReference>
<keyword evidence="9 13" id="KW-0326">Glycosidase</keyword>
<evidence type="ECO:0000256" key="12">
    <source>
        <dbReference type="PROSITE-ProRule" id="PRU10052"/>
    </source>
</evidence>
<dbReference type="Pfam" id="PF00295">
    <property type="entry name" value="Glyco_hydro_28"/>
    <property type="match status" value="1"/>
</dbReference>
<dbReference type="Pfam" id="PF15697">
    <property type="entry name" value="DUF4666"/>
    <property type="match status" value="1"/>
</dbReference>
<evidence type="ECO:0000256" key="7">
    <source>
        <dbReference type="ARBA" id="ARBA00022737"/>
    </source>
</evidence>
<evidence type="ECO:0000256" key="6">
    <source>
        <dbReference type="ARBA" id="ARBA00022729"/>
    </source>
</evidence>
<evidence type="ECO:0000256" key="5">
    <source>
        <dbReference type="ARBA" id="ARBA00022525"/>
    </source>
</evidence>
<evidence type="ECO:0000256" key="4">
    <source>
        <dbReference type="ARBA" id="ARBA00022512"/>
    </source>
</evidence>
<dbReference type="STRING" id="3983.A0A2C9UYN8"/>
<dbReference type="InterPro" id="IPR031421">
    <property type="entry name" value="DUF4666"/>
</dbReference>
<comment type="similarity">
    <text evidence="2 13">Belongs to the glycosyl hydrolase 28 family.</text>
</comment>
<dbReference type="PROSITE" id="PS00502">
    <property type="entry name" value="POLYGALACTURONASE"/>
    <property type="match status" value="1"/>
</dbReference>
<evidence type="ECO:0000256" key="1">
    <source>
        <dbReference type="ARBA" id="ARBA00004191"/>
    </source>
</evidence>
<feature type="region of interest" description="Disordered" evidence="14">
    <location>
        <begin position="51"/>
        <end position="90"/>
    </location>
</feature>
<dbReference type="GO" id="GO:0071555">
    <property type="term" value="P:cell wall organization"/>
    <property type="evidence" value="ECO:0007669"/>
    <property type="project" value="UniProtKB-KW"/>
</dbReference>
<evidence type="ECO:0000256" key="2">
    <source>
        <dbReference type="ARBA" id="ARBA00008834"/>
    </source>
</evidence>
<reference evidence="15" key="1">
    <citation type="submission" date="2016-02" db="EMBL/GenBank/DDBJ databases">
        <title>WGS assembly of Manihot esculenta.</title>
        <authorList>
            <person name="Bredeson J.V."/>
            <person name="Prochnik S.E."/>
            <person name="Lyons J.B."/>
            <person name="Schmutz J."/>
            <person name="Grimwood J."/>
            <person name="Vrebalov J."/>
            <person name="Bart R.S."/>
            <person name="Amuge T."/>
            <person name="Ferguson M.E."/>
            <person name="Green R."/>
            <person name="Putnam N."/>
            <person name="Stites J."/>
            <person name="Rounsley S."/>
            <person name="Rokhsar D.S."/>
        </authorList>
    </citation>
    <scope>NUCLEOTIDE SEQUENCE [LARGE SCALE GENOMIC DNA]</scope>
    <source>
        <tissue evidence="15">Leaf</tissue>
    </source>
</reference>
<accession>A0A2C9UYN8</accession>
<dbReference type="EC" id="3.2.1.15" evidence="3"/>
<keyword evidence="8 13" id="KW-0378">Hydrolase</keyword>
<keyword evidence="7" id="KW-0677">Repeat</keyword>
<feature type="compositionally biased region" description="Polar residues" evidence="14">
    <location>
        <begin position="60"/>
        <end position="77"/>
    </location>
</feature>
<protein>
    <recommendedName>
        <fullName evidence="3">endo-polygalacturonase</fullName>
        <ecNumber evidence="3">3.2.1.15</ecNumber>
    </recommendedName>
</protein>
<evidence type="ECO:0000256" key="8">
    <source>
        <dbReference type="ARBA" id="ARBA00022801"/>
    </source>
</evidence>
<dbReference type="Gene3D" id="2.160.20.10">
    <property type="entry name" value="Single-stranded right-handed beta-helix, Pectin lyase-like"/>
    <property type="match status" value="1"/>
</dbReference>
<keyword evidence="10" id="KW-0961">Cell wall biogenesis/degradation</keyword>
<evidence type="ECO:0000256" key="9">
    <source>
        <dbReference type="ARBA" id="ARBA00023295"/>
    </source>
</evidence>
<evidence type="ECO:0000256" key="3">
    <source>
        <dbReference type="ARBA" id="ARBA00012736"/>
    </source>
</evidence>
<keyword evidence="5" id="KW-0964">Secreted</keyword>
<dbReference type="FunFam" id="2.160.20.10:FF:000032">
    <property type="entry name" value="Pectin lyase-like superfamily protein"/>
    <property type="match status" value="1"/>
</dbReference>
<dbReference type="InterPro" id="IPR000743">
    <property type="entry name" value="Glyco_hydro_28"/>
</dbReference>
<organism evidence="15">
    <name type="scientific">Manihot esculenta</name>
    <name type="common">Cassava</name>
    <name type="synonym">Jatropha manihot</name>
    <dbReference type="NCBI Taxonomy" id="3983"/>
    <lineage>
        <taxon>Eukaryota</taxon>
        <taxon>Viridiplantae</taxon>
        <taxon>Streptophyta</taxon>
        <taxon>Embryophyta</taxon>
        <taxon>Tracheophyta</taxon>
        <taxon>Spermatophyta</taxon>
        <taxon>Magnoliopsida</taxon>
        <taxon>eudicotyledons</taxon>
        <taxon>Gunneridae</taxon>
        <taxon>Pentapetalae</taxon>
        <taxon>rosids</taxon>
        <taxon>fabids</taxon>
        <taxon>Malpighiales</taxon>
        <taxon>Euphorbiaceae</taxon>
        <taxon>Crotonoideae</taxon>
        <taxon>Manihoteae</taxon>
        <taxon>Manihot</taxon>
    </lineage>
</organism>
<name>A0A2C9UYN8_MANES</name>
<evidence type="ECO:0000256" key="11">
    <source>
        <dbReference type="ARBA" id="ARBA00034074"/>
    </source>
</evidence>
<sequence length="530" mass="58180">MAGLQRSAVSFRRQGSSGIVWDDKFLSGELNQVANQNQEHQQQRELQEKLDINQERDVKPSSSGSITTIERSRSNGGQRAYRTGKVSPAIEPPSPRVSACGFCSAFGKPTKNHRKRAGFDSLLQLPQSLSETSRPRSKRVFFVTDFGARGDGISNDTQAFGDAWKKACSFPARTRIVIPAGVTLLVHPVDLAGPCKSRITLNISGTVVAPKDPAYWKGLNPRKWLYFHGVNHLTIDGGGTVNGMGRRWWARSCKINPENPCRHAPTAMTFHKCKDLRVRNIRIVYGQQMHIAFTNCIRVMVFGVLVTSPAFSPNTDGIHISASRRVEVRDSIVQTGDDCISIVSNSSRIRIKNFACGPGHGISIGSLGKYHSSSKVHDILVDGAFLSNTDNGLRIKTWQGGSGEASRIKFQNVLMENVSNPIIIDQYYCDSRLPCANQTSAVKVANISYIHIKGTSATEHAIVLACSDYSPCTGLYLEDIQLVLNTEEISNSFCWEAYGSSVGLVTPPPCLSCNDSFIKQKVPSDSLQFL</sequence>
<dbReference type="InterPro" id="IPR011050">
    <property type="entry name" value="Pectin_lyase_fold/virulence"/>
</dbReference>
<keyword evidence="4" id="KW-0134">Cell wall</keyword>
<dbReference type="InterPro" id="IPR012334">
    <property type="entry name" value="Pectin_lyas_fold"/>
</dbReference>
<dbReference type="AlphaFoldDB" id="A0A2C9UYN8"/>
<evidence type="ECO:0000256" key="10">
    <source>
        <dbReference type="ARBA" id="ARBA00023316"/>
    </source>
</evidence>
<comment type="subcellular location">
    <subcellularLocation>
        <location evidence="1">Secreted</location>
        <location evidence="1">Cell wall</location>
    </subcellularLocation>
</comment>
<keyword evidence="6" id="KW-0732">Signal</keyword>
<dbReference type="EMBL" id="CM004397">
    <property type="protein sequence ID" value="OAY36848.1"/>
    <property type="molecule type" value="Genomic_DNA"/>
</dbReference>
<dbReference type="PANTHER" id="PTHR31375">
    <property type="match status" value="1"/>
</dbReference>
<evidence type="ECO:0000313" key="15">
    <source>
        <dbReference type="EMBL" id="OAY36848.1"/>
    </source>
</evidence>
<evidence type="ECO:0000256" key="13">
    <source>
        <dbReference type="RuleBase" id="RU361169"/>
    </source>
</evidence>
<gene>
    <name evidence="15" type="ORF">MANES_11G053700</name>
</gene>
<dbReference type="SUPFAM" id="SSF51126">
    <property type="entry name" value="Pectin lyase-like"/>
    <property type="match status" value="1"/>
</dbReference>
<proteinExistence type="inferred from homology"/>
<dbReference type="GO" id="GO:0004650">
    <property type="term" value="F:polygalacturonase activity"/>
    <property type="evidence" value="ECO:0007669"/>
    <property type="project" value="UniProtKB-EC"/>
</dbReference>
<comment type="catalytic activity">
    <reaction evidence="11">
        <text>(1,4-alpha-D-galacturonosyl)n+m + H2O = (1,4-alpha-D-galacturonosyl)n + (1,4-alpha-D-galacturonosyl)m.</text>
        <dbReference type="EC" id="3.2.1.15"/>
    </reaction>
</comment>
<evidence type="ECO:0000256" key="14">
    <source>
        <dbReference type="SAM" id="MobiDB-lite"/>
    </source>
</evidence>
<feature type="active site" evidence="12">
    <location>
        <position position="360"/>
    </location>
</feature>